<feature type="chain" id="PRO_5017405129" evidence="1">
    <location>
        <begin position="24"/>
        <end position="198"/>
    </location>
</feature>
<dbReference type="InterPro" id="IPR025411">
    <property type="entry name" value="DUF4136"/>
</dbReference>
<keyword evidence="1" id="KW-0732">Signal</keyword>
<dbReference type="EMBL" id="QWLV01000001">
    <property type="protein sequence ID" value="RHW18808.1"/>
    <property type="molecule type" value="Genomic_DNA"/>
</dbReference>
<comment type="caution">
    <text evidence="3">The sequence shown here is derived from an EMBL/GenBank/DDBJ whole genome shotgun (WGS) entry which is preliminary data.</text>
</comment>
<keyword evidence="4" id="KW-1185">Reference proteome</keyword>
<proteinExistence type="predicted"/>
<feature type="domain" description="DUF4136" evidence="2">
    <location>
        <begin position="51"/>
        <end position="189"/>
    </location>
</feature>
<evidence type="ECO:0000313" key="3">
    <source>
        <dbReference type="EMBL" id="RHW18808.1"/>
    </source>
</evidence>
<dbReference type="Pfam" id="PF13590">
    <property type="entry name" value="DUF4136"/>
    <property type="match status" value="1"/>
</dbReference>
<accession>A0A396RQN8</accession>
<sequence length="198" mass="19954">MRGVALGLTAALMLAGCATTVSPVEVTRFHLGEPIARGTIMVAPLGEAAPSLEYASYAAAVEQELARAGYSVAQGNLGTEFVADAGFTRANRVGGPERSPVSIGIGAGGFSGGRRSGLGLGGGLSFGIGGGKGGDIVVSELSVRIKRRQGDEVIWEGRAQTEARGSNPAAQPGIAAEKLARALFAGFPGRSGETITVK</sequence>
<evidence type="ECO:0000256" key="1">
    <source>
        <dbReference type="SAM" id="SignalP"/>
    </source>
</evidence>
<dbReference type="OrthoDB" id="7428103at2"/>
<dbReference type="AlphaFoldDB" id="A0A396RQN8"/>
<feature type="signal peptide" evidence="1">
    <location>
        <begin position="1"/>
        <end position="23"/>
    </location>
</feature>
<evidence type="ECO:0000259" key="2">
    <source>
        <dbReference type="Pfam" id="PF13590"/>
    </source>
</evidence>
<dbReference type="PROSITE" id="PS51257">
    <property type="entry name" value="PROKAR_LIPOPROTEIN"/>
    <property type="match status" value="1"/>
</dbReference>
<organism evidence="3 4">
    <name type="scientific">Sphingomonas gilva</name>
    <dbReference type="NCBI Taxonomy" id="2305907"/>
    <lineage>
        <taxon>Bacteria</taxon>
        <taxon>Pseudomonadati</taxon>
        <taxon>Pseudomonadota</taxon>
        <taxon>Alphaproteobacteria</taxon>
        <taxon>Sphingomonadales</taxon>
        <taxon>Sphingomonadaceae</taxon>
        <taxon>Sphingomonas</taxon>
    </lineage>
</organism>
<reference evidence="3 4" key="1">
    <citation type="submission" date="2018-08" db="EMBL/GenBank/DDBJ databases">
        <title>The multiple taxonomic identification of Sphingomonas gilva.</title>
        <authorList>
            <person name="Zhu D."/>
            <person name="Zheng S."/>
        </authorList>
    </citation>
    <scope>NUCLEOTIDE SEQUENCE [LARGE SCALE GENOMIC DNA]</scope>
    <source>
        <strain evidence="3 4">ZDH117</strain>
    </source>
</reference>
<evidence type="ECO:0000313" key="4">
    <source>
        <dbReference type="Proteomes" id="UP000266693"/>
    </source>
</evidence>
<gene>
    <name evidence="3" type="ORF">D1610_01240</name>
</gene>
<dbReference type="RefSeq" id="WP_118862316.1">
    <property type="nucleotide sequence ID" value="NZ_QWLV01000001.1"/>
</dbReference>
<dbReference type="Proteomes" id="UP000266693">
    <property type="component" value="Unassembled WGS sequence"/>
</dbReference>
<name>A0A396RQN8_9SPHN</name>
<protein>
    <submittedName>
        <fullName evidence="3">DUF4136 domain-containing protein</fullName>
    </submittedName>
</protein>